<evidence type="ECO:0000256" key="5">
    <source>
        <dbReference type="ARBA" id="ARBA00022801"/>
    </source>
</evidence>
<comment type="similarity">
    <text evidence="1 8">Belongs to the peptidase A1 family.</text>
</comment>
<evidence type="ECO:0000256" key="7">
    <source>
        <dbReference type="PIRSR" id="PIRSR601461-1"/>
    </source>
</evidence>
<keyword evidence="6" id="KW-0865">Zymogen</keyword>
<dbReference type="PANTHER" id="PTHR47965">
    <property type="entry name" value="ASPARTYL PROTEASE-RELATED"/>
    <property type="match status" value="1"/>
</dbReference>
<keyword evidence="13" id="KW-1185">Reference proteome</keyword>
<reference evidence="12 13" key="1">
    <citation type="journal article" date="2021" name="Sci. Rep.">
        <title>The genome of the diatom Chaetoceros tenuissimus carries an ancient integrated fragment of an extant virus.</title>
        <authorList>
            <person name="Hongo Y."/>
            <person name="Kimura K."/>
            <person name="Takaki Y."/>
            <person name="Yoshida Y."/>
            <person name="Baba S."/>
            <person name="Kobayashi G."/>
            <person name="Nagasaki K."/>
            <person name="Hano T."/>
            <person name="Tomaru Y."/>
        </authorList>
    </citation>
    <scope>NUCLEOTIDE SEQUENCE [LARGE SCALE GENOMIC DNA]</scope>
    <source>
        <strain evidence="12 13">NIES-3715</strain>
    </source>
</reference>
<dbReference type="GO" id="GO:0006508">
    <property type="term" value="P:proteolysis"/>
    <property type="evidence" value="ECO:0007669"/>
    <property type="project" value="UniProtKB-KW"/>
</dbReference>
<evidence type="ECO:0000256" key="8">
    <source>
        <dbReference type="RuleBase" id="RU000454"/>
    </source>
</evidence>
<evidence type="ECO:0000256" key="10">
    <source>
        <dbReference type="SAM" id="SignalP"/>
    </source>
</evidence>
<dbReference type="PROSITE" id="PS00141">
    <property type="entry name" value="ASP_PROTEASE"/>
    <property type="match status" value="1"/>
</dbReference>
<dbReference type="InterPro" id="IPR001461">
    <property type="entry name" value="Aspartic_peptidase_A1"/>
</dbReference>
<keyword evidence="5 8" id="KW-0378">Hydrolase</keyword>
<comment type="caution">
    <text evidence="12">The sequence shown here is derived from an EMBL/GenBank/DDBJ whole genome shotgun (WGS) entry which is preliminary data.</text>
</comment>
<evidence type="ECO:0000256" key="2">
    <source>
        <dbReference type="ARBA" id="ARBA00022670"/>
    </source>
</evidence>
<dbReference type="PROSITE" id="PS51767">
    <property type="entry name" value="PEPTIDASE_A1"/>
    <property type="match status" value="1"/>
</dbReference>
<evidence type="ECO:0000313" key="12">
    <source>
        <dbReference type="EMBL" id="GFH44938.1"/>
    </source>
</evidence>
<evidence type="ECO:0000256" key="4">
    <source>
        <dbReference type="ARBA" id="ARBA00022750"/>
    </source>
</evidence>
<dbReference type="PANTHER" id="PTHR47965:SF12">
    <property type="entry name" value="ASPARTIC PROTEINASE 3-RELATED"/>
    <property type="match status" value="1"/>
</dbReference>
<dbReference type="Proteomes" id="UP001054902">
    <property type="component" value="Unassembled WGS sequence"/>
</dbReference>
<dbReference type="CDD" id="cd05471">
    <property type="entry name" value="pepsin_like"/>
    <property type="match status" value="1"/>
</dbReference>
<keyword evidence="4 8" id="KW-0064">Aspartyl protease</keyword>
<protein>
    <recommendedName>
        <fullName evidence="11">Peptidase A1 domain-containing protein</fullName>
    </recommendedName>
</protein>
<name>A0AAD3CFZ9_9STRA</name>
<keyword evidence="9" id="KW-0812">Transmembrane</keyword>
<sequence length="538" mass="60062">MKTAKILTFSFASLLSLAKSHSMATSVNGRTDNHRYLDSSSFLRASRNQQSLMINPISKVSQSIPAYQGYGAYYIEIYIGSPPQRQTVMLDTGSESVALPCQGCIDCGEGHTDPLFEPSQSSTFQELTCSQCFNSQCDKKTNTCASSSSYIEGSSWQGQEVQDIVALSNPGETDLMALTTAGVKFTCMRKNYGEFKDQKADGIIGLNRAKGSFLNQLHASGAIAENKFSICHKKYPFSSLTPSRDRTIGSVSFGGADHRLNDSEMVYFDLDPSRESNYYHVQISAIHIAPGGGNRIRGPNHNIDLSNSMLVHNDRSKINSLGVILDSGSTDSVLPLSLQPTINEVFIETLGRPFPDRNEEIHVTAEELKTWPTLMFEMLSSEGENALIALPSSSYMTYNIRNHTFVPSLTFHDDFKTSILGSNFMRGHNVLFDNDSKSIGFAESNCDLFNTEFPDPYVSQKEVAKLLQQEQFERLCEQGSILCYLIYVMRFILFLSILLLLLPIVHAFHTRRHEIWFTQDKVSIKNSFDTEDLLAEEK</sequence>
<keyword evidence="9" id="KW-0472">Membrane</keyword>
<dbReference type="InterPro" id="IPR033121">
    <property type="entry name" value="PEPTIDASE_A1"/>
</dbReference>
<gene>
    <name evidence="12" type="ORF">CTEN210_01412</name>
</gene>
<accession>A0AAD3CFZ9</accession>
<feature type="active site" evidence="7">
    <location>
        <position position="326"/>
    </location>
</feature>
<dbReference type="PRINTS" id="PR00792">
    <property type="entry name" value="PEPSIN"/>
</dbReference>
<dbReference type="AlphaFoldDB" id="A0AAD3CFZ9"/>
<feature type="signal peptide" evidence="10">
    <location>
        <begin position="1"/>
        <end position="20"/>
    </location>
</feature>
<evidence type="ECO:0000313" key="13">
    <source>
        <dbReference type="Proteomes" id="UP001054902"/>
    </source>
</evidence>
<feature type="active site" evidence="7">
    <location>
        <position position="91"/>
    </location>
</feature>
<dbReference type="Pfam" id="PF14543">
    <property type="entry name" value="TAXi_N"/>
    <property type="match status" value="1"/>
</dbReference>
<evidence type="ECO:0000256" key="6">
    <source>
        <dbReference type="ARBA" id="ARBA00023145"/>
    </source>
</evidence>
<dbReference type="EMBL" id="BLLK01000020">
    <property type="protein sequence ID" value="GFH44938.1"/>
    <property type="molecule type" value="Genomic_DNA"/>
</dbReference>
<proteinExistence type="inferred from homology"/>
<evidence type="ECO:0000256" key="1">
    <source>
        <dbReference type="ARBA" id="ARBA00007447"/>
    </source>
</evidence>
<evidence type="ECO:0000256" key="3">
    <source>
        <dbReference type="ARBA" id="ARBA00022729"/>
    </source>
</evidence>
<organism evidence="12 13">
    <name type="scientific">Chaetoceros tenuissimus</name>
    <dbReference type="NCBI Taxonomy" id="426638"/>
    <lineage>
        <taxon>Eukaryota</taxon>
        <taxon>Sar</taxon>
        <taxon>Stramenopiles</taxon>
        <taxon>Ochrophyta</taxon>
        <taxon>Bacillariophyta</taxon>
        <taxon>Coscinodiscophyceae</taxon>
        <taxon>Chaetocerotophycidae</taxon>
        <taxon>Chaetocerotales</taxon>
        <taxon>Chaetocerotaceae</taxon>
        <taxon>Chaetoceros</taxon>
    </lineage>
</organism>
<dbReference type="Gene3D" id="2.40.70.10">
    <property type="entry name" value="Acid Proteases"/>
    <property type="match status" value="2"/>
</dbReference>
<feature type="transmembrane region" description="Helical" evidence="9">
    <location>
        <begin position="484"/>
        <end position="505"/>
    </location>
</feature>
<dbReference type="SUPFAM" id="SSF50630">
    <property type="entry name" value="Acid proteases"/>
    <property type="match status" value="1"/>
</dbReference>
<keyword evidence="9" id="KW-1133">Transmembrane helix</keyword>
<feature type="domain" description="Peptidase A1" evidence="11">
    <location>
        <begin position="73"/>
        <end position="442"/>
    </location>
</feature>
<dbReference type="GO" id="GO:0004190">
    <property type="term" value="F:aspartic-type endopeptidase activity"/>
    <property type="evidence" value="ECO:0007669"/>
    <property type="project" value="UniProtKB-KW"/>
</dbReference>
<evidence type="ECO:0000256" key="9">
    <source>
        <dbReference type="SAM" id="Phobius"/>
    </source>
</evidence>
<dbReference type="InterPro" id="IPR034164">
    <property type="entry name" value="Pepsin-like_dom"/>
</dbReference>
<evidence type="ECO:0000259" key="11">
    <source>
        <dbReference type="PROSITE" id="PS51767"/>
    </source>
</evidence>
<keyword evidence="3 10" id="KW-0732">Signal</keyword>
<dbReference type="InterPro" id="IPR021109">
    <property type="entry name" value="Peptidase_aspartic_dom_sf"/>
</dbReference>
<dbReference type="InterPro" id="IPR032861">
    <property type="entry name" value="TAXi_N"/>
</dbReference>
<keyword evidence="2 8" id="KW-0645">Protease</keyword>
<dbReference type="InterPro" id="IPR001969">
    <property type="entry name" value="Aspartic_peptidase_AS"/>
</dbReference>
<feature type="chain" id="PRO_5042095637" description="Peptidase A1 domain-containing protein" evidence="10">
    <location>
        <begin position="21"/>
        <end position="538"/>
    </location>
</feature>